<evidence type="ECO:0000256" key="1">
    <source>
        <dbReference type="SAM" id="MobiDB-lite"/>
    </source>
</evidence>
<dbReference type="EMBL" id="CP086322">
    <property type="protein sequence ID" value="UQA90612.1"/>
    <property type="molecule type" value="Genomic_DNA"/>
</dbReference>
<name>A0ABY4LYP1_9ACTN</name>
<keyword evidence="3" id="KW-1185">Reference proteome</keyword>
<feature type="compositionally biased region" description="Low complexity" evidence="1">
    <location>
        <begin position="80"/>
        <end position="90"/>
    </location>
</feature>
<organism evidence="2 3">
    <name type="scientific">Streptomyces halobius</name>
    <dbReference type="NCBI Taxonomy" id="2879846"/>
    <lineage>
        <taxon>Bacteria</taxon>
        <taxon>Bacillati</taxon>
        <taxon>Actinomycetota</taxon>
        <taxon>Actinomycetes</taxon>
        <taxon>Kitasatosporales</taxon>
        <taxon>Streptomycetaceae</taxon>
        <taxon>Streptomyces</taxon>
    </lineage>
</organism>
<gene>
    <name evidence="2" type="ORF">K9S39_00685</name>
</gene>
<accession>A0ABY4LYP1</accession>
<dbReference type="RefSeq" id="WP_248861352.1">
    <property type="nucleotide sequence ID" value="NZ_CP086322.1"/>
</dbReference>
<feature type="region of interest" description="Disordered" evidence="1">
    <location>
        <begin position="1"/>
        <end position="24"/>
    </location>
</feature>
<protein>
    <submittedName>
        <fullName evidence="2">Uncharacterized protein</fullName>
    </submittedName>
</protein>
<sequence length="104" mass="10908">MDTPSYRVRPPAQGVGPGPVRAVDSDGNSLDLLARRRDTAAAGVLRKLPGSTRCHGSRHPAPLYAPHTAGHHRPHAVRVPPQAGAGPCAAPHPIGTIWTVEEPL</sequence>
<evidence type="ECO:0000313" key="3">
    <source>
        <dbReference type="Proteomes" id="UP000830115"/>
    </source>
</evidence>
<dbReference type="Proteomes" id="UP000830115">
    <property type="component" value="Chromosome"/>
</dbReference>
<proteinExistence type="predicted"/>
<reference evidence="2" key="1">
    <citation type="submission" date="2021-10" db="EMBL/GenBank/DDBJ databases">
        <title>Streptomyces nigrumlapis sp.nov.,an antimicrobial producing actinobacterium isolated from Black Gobi rocks.</title>
        <authorList>
            <person name="Wen Y."/>
            <person name="Zhang W."/>
            <person name="Liu X.G."/>
        </authorList>
    </citation>
    <scope>NUCLEOTIDE SEQUENCE</scope>
    <source>
        <strain evidence="2">ST13-2-2</strain>
    </source>
</reference>
<evidence type="ECO:0000313" key="2">
    <source>
        <dbReference type="EMBL" id="UQA90612.1"/>
    </source>
</evidence>
<feature type="region of interest" description="Disordered" evidence="1">
    <location>
        <begin position="49"/>
        <end position="90"/>
    </location>
</feature>